<evidence type="ECO:0000259" key="2">
    <source>
        <dbReference type="Pfam" id="PF02384"/>
    </source>
</evidence>
<comment type="caution">
    <text evidence="3">The sequence shown here is derived from an EMBL/GenBank/DDBJ whole genome shotgun (WGS) entry which is preliminary data.</text>
</comment>
<dbReference type="GO" id="GO:0003677">
    <property type="term" value="F:DNA binding"/>
    <property type="evidence" value="ECO:0007669"/>
    <property type="project" value="InterPro"/>
</dbReference>
<dbReference type="InterPro" id="IPR029063">
    <property type="entry name" value="SAM-dependent_MTases_sf"/>
</dbReference>
<dbReference type="Pfam" id="PF02384">
    <property type="entry name" value="N6_Mtase"/>
    <property type="match status" value="1"/>
</dbReference>
<protein>
    <submittedName>
        <fullName evidence="3">N-6 DNA methylase</fullName>
    </submittedName>
</protein>
<evidence type="ECO:0000313" key="4">
    <source>
        <dbReference type="Proteomes" id="UP000739411"/>
    </source>
</evidence>
<feature type="domain" description="DNA methylase adenine-specific" evidence="2">
    <location>
        <begin position="55"/>
        <end position="116"/>
    </location>
</feature>
<evidence type="ECO:0000313" key="3">
    <source>
        <dbReference type="EMBL" id="MBK7414809.1"/>
    </source>
</evidence>
<keyword evidence="3" id="KW-0808">Transferase</keyword>
<name>A0A935K1F0_9RHOO</name>
<sequence>MPPEKIKLMTEVFRFIVADKSILQTIDTSVKKSKMCHMIDMIKLEVMPFIKHYAEIDFIGHFYNEFIRYTGGDGKGLGIVLTPKHVTEFMCDLIDIDRNSIVLDTCTELRTLFQQCIKWLMILKIKPFRS</sequence>
<dbReference type="EMBL" id="JADJMS010000013">
    <property type="protein sequence ID" value="MBK7414809.1"/>
    <property type="molecule type" value="Genomic_DNA"/>
</dbReference>
<dbReference type="Proteomes" id="UP000739411">
    <property type="component" value="Unassembled WGS sequence"/>
</dbReference>
<dbReference type="GO" id="GO:0008170">
    <property type="term" value="F:N-methyltransferase activity"/>
    <property type="evidence" value="ECO:0007669"/>
    <property type="project" value="InterPro"/>
</dbReference>
<accession>A0A935K1F0</accession>
<dbReference type="SUPFAM" id="SSF53335">
    <property type="entry name" value="S-adenosyl-L-methionine-dependent methyltransferases"/>
    <property type="match status" value="1"/>
</dbReference>
<keyword evidence="3" id="KW-0489">Methyltransferase</keyword>
<reference evidence="3 4" key="1">
    <citation type="submission" date="2020-10" db="EMBL/GenBank/DDBJ databases">
        <title>Connecting structure to function with the recovery of over 1000 high-quality activated sludge metagenome-assembled genomes encoding full-length rRNA genes using long-read sequencing.</title>
        <authorList>
            <person name="Singleton C.M."/>
            <person name="Petriglieri F."/>
            <person name="Kristensen J.M."/>
            <person name="Kirkegaard R.H."/>
            <person name="Michaelsen T.Y."/>
            <person name="Andersen M.H."/>
            <person name="Karst S.M."/>
            <person name="Dueholm M.S."/>
            <person name="Nielsen P.H."/>
            <person name="Albertsen M."/>
        </authorList>
    </citation>
    <scope>NUCLEOTIDE SEQUENCE [LARGE SCALE GENOMIC DNA]</scope>
    <source>
        <strain evidence="3">EsbW_18-Q3-R4-48_BATAC.463</strain>
    </source>
</reference>
<comment type="similarity">
    <text evidence="1">Belongs to the N(4)/N(6)-methyltransferase family.</text>
</comment>
<proteinExistence type="inferred from homology"/>
<organism evidence="3 4">
    <name type="scientific">Candidatus Dechloromonas phosphorivorans</name>
    <dbReference type="NCBI Taxonomy" id="2899244"/>
    <lineage>
        <taxon>Bacteria</taxon>
        <taxon>Pseudomonadati</taxon>
        <taxon>Pseudomonadota</taxon>
        <taxon>Betaproteobacteria</taxon>
        <taxon>Rhodocyclales</taxon>
        <taxon>Azonexaceae</taxon>
        <taxon>Dechloromonas</taxon>
    </lineage>
</organism>
<dbReference type="Gene3D" id="3.40.50.150">
    <property type="entry name" value="Vaccinia Virus protein VP39"/>
    <property type="match status" value="1"/>
</dbReference>
<dbReference type="GO" id="GO:0032259">
    <property type="term" value="P:methylation"/>
    <property type="evidence" value="ECO:0007669"/>
    <property type="project" value="UniProtKB-KW"/>
</dbReference>
<gene>
    <name evidence="3" type="ORF">IPJ38_06520</name>
</gene>
<dbReference type="AlphaFoldDB" id="A0A935K1F0"/>
<evidence type="ECO:0000256" key="1">
    <source>
        <dbReference type="ARBA" id="ARBA00006594"/>
    </source>
</evidence>
<dbReference type="InterPro" id="IPR003356">
    <property type="entry name" value="DNA_methylase_A-5"/>
</dbReference>